<evidence type="ECO:0000256" key="7">
    <source>
        <dbReference type="SAM" id="Phobius"/>
    </source>
</evidence>
<dbReference type="PANTHER" id="PTHR33452">
    <property type="entry name" value="OXIDOREDUCTASE CATD-RELATED"/>
    <property type="match status" value="1"/>
</dbReference>
<keyword evidence="3" id="KW-1003">Cell membrane</keyword>
<dbReference type="PANTHER" id="PTHR33452:SF1">
    <property type="entry name" value="INNER MEMBRANE PROTEIN YPHA-RELATED"/>
    <property type="match status" value="1"/>
</dbReference>
<comment type="similarity">
    <text evidence="2">Belongs to the DoxX family.</text>
</comment>
<evidence type="ECO:0000313" key="9">
    <source>
        <dbReference type="Proteomes" id="UP001139103"/>
    </source>
</evidence>
<evidence type="ECO:0000256" key="4">
    <source>
        <dbReference type="ARBA" id="ARBA00022692"/>
    </source>
</evidence>
<dbReference type="Proteomes" id="UP001139103">
    <property type="component" value="Unassembled WGS sequence"/>
</dbReference>
<dbReference type="InterPro" id="IPR051907">
    <property type="entry name" value="DoxX-like_oxidoreductase"/>
</dbReference>
<keyword evidence="4 7" id="KW-0812">Transmembrane</keyword>
<evidence type="ECO:0000256" key="6">
    <source>
        <dbReference type="ARBA" id="ARBA00023136"/>
    </source>
</evidence>
<keyword evidence="5 7" id="KW-1133">Transmembrane helix</keyword>
<dbReference type="GO" id="GO:0005886">
    <property type="term" value="C:plasma membrane"/>
    <property type="evidence" value="ECO:0007669"/>
    <property type="project" value="UniProtKB-SubCell"/>
</dbReference>
<evidence type="ECO:0000256" key="1">
    <source>
        <dbReference type="ARBA" id="ARBA00004651"/>
    </source>
</evidence>
<evidence type="ECO:0000256" key="3">
    <source>
        <dbReference type="ARBA" id="ARBA00022475"/>
    </source>
</evidence>
<accession>A0A9X1MQN1</accession>
<dbReference type="AlphaFoldDB" id="A0A9X1MQN1"/>
<dbReference type="EMBL" id="JAJKFT010000010">
    <property type="protein sequence ID" value="MCC9630984.1"/>
    <property type="molecule type" value="Genomic_DNA"/>
</dbReference>
<protein>
    <submittedName>
        <fullName evidence="8">DoxX family protein</fullName>
    </submittedName>
</protein>
<comment type="caution">
    <text evidence="8">The sequence shown here is derived from an EMBL/GenBank/DDBJ whole genome shotgun (WGS) entry which is preliminary data.</text>
</comment>
<evidence type="ECO:0000313" key="8">
    <source>
        <dbReference type="EMBL" id="MCC9630984.1"/>
    </source>
</evidence>
<evidence type="ECO:0000256" key="2">
    <source>
        <dbReference type="ARBA" id="ARBA00006679"/>
    </source>
</evidence>
<dbReference type="InterPro" id="IPR032808">
    <property type="entry name" value="DoxX"/>
</dbReference>
<feature type="transmembrane region" description="Helical" evidence="7">
    <location>
        <begin position="70"/>
        <end position="90"/>
    </location>
</feature>
<comment type="subcellular location">
    <subcellularLocation>
        <location evidence="1">Cell membrane</location>
        <topology evidence="1">Multi-pass membrane protein</topology>
    </subcellularLocation>
</comment>
<dbReference type="Pfam" id="PF07681">
    <property type="entry name" value="DoxX"/>
    <property type="match status" value="1"/>
</dbReference>
<keyword evidence="6 7" id="KW-0472">Membrane</keyword>
<gene>
    <name evidence="8" type="ORF">LOC68_21550</name>
</gene>
<keyword evidence="9" id="KW-1185">Reference proteome</keyword>
<dbReference type="RefSeq" id="WP_230222565.1">
    <property type="nucleotide sequence ID" value="NZ_JAJKFT010000010.1"/>
</dbReference>
<name>A0A9X1MQN1_9BACT</name>
<feature type="transmembrane region" description="Helical" evidence="7">
    <location>
        <begin position="6"/>
        <end position="27"/>
    </location>
</feature>
<sequence length="147" mass="15341">MHNPITPIVSIGGRVMLATIFVMSAVGNKIPNFEGVAGYMASAGVPAPHFLLAGAIVFLIVGGATVAAGYYARVGASLLLVFLALATYYFHDFWNLEGQEAQMQTIQFMKNLSMAGAMVFIIANGSGAGSLDGSGAAKQETSEKESF</sequence>
<feature type="transmembrane region" description="Helical" evidence="7">
    <location>
        <begin position="39"/>
        <end position="64"/>
    </location>
</feature>
<reference evidence="8" key="1">
    <citation type="submission" date="2021-11" db="EMBL/GenBank/DDBJ databases">
        <title>Genome sequence.</title>
        <authorList>
            <person name="Sun Q."/>
        </authorList>
    </citation>
    <scope>NUCLEOTIDE SEQUENCE</scope>
    <source>
        <strain evidence="8">JC732</strain>
    </source>
</reference>
<organism evidence="8 9">
    <name type="scientific">Blastopirellula sediminis</name>
    <dbReference type="NCBI Taxonomy" id="2894196"/>
    <lineage>
        <taxon>Bacteria</taxon>
        <taxon>Pseudomonadati</taxon>
        <taxon>Planctomycetota</taxon>
        <taxon>Planctomycetia</taxon>
        <taxon>Pirellulales</taxon>
        <taxon>Pirellulaceae</taxon>
        <taxon>Blastopirellula</taxon>
    </lineage>
</organism>
<feature type="transmembrane region" description="Helical" evidence="7">
    <location>
        <begin position="111"/>
        <end position="131"/>
    </location>
</feature>
<evidence type="ECO:0000256" key="5">
    <source>
        <dbReference type="ARBA" id="ARBA00022989"/>
    </source>
</evidence>
<proteinExistence type="inferred from homology"/>